<evidence type="ECO:0000256" key="5">
    <source>
        <dbReference type="ARBA" id="ARBA00022553"/>
    </source>
</evidence>
<evidence type="ECO:0000313" key="16">
    <source>
        <dbReference type="EMBL" id="PLX62825.1"/>
    </source>
</evidence>
<dbReference type="PROSITE" id="PS50109">
    <property type="entry name" value="HIS_KIN"/>
    <property type="match status" value="1"/>
</dbReference>
<dbReference type="InterPro" id="IPR033479">
    <property type="entry name" value="dCache_1"/>
</dbReference>
<keyword evidence="6" id="KW-0808">Transferase</keyword>
<feature type="transmembrane region" description="Helical" evidence="14">
    <location>
        <begin position="328"/>
        <end position="350"/>
    </location>
</feature>
<dbReference type="Pfam" id="PF00512">
    <property type="entry name" value="HisKA"/>
    <property type="match status" value="1"/>
</dbReference>
<dbReference type="InterPro" id="IPR003661">
    <property type="entry name" value="HisK_dim/P_dom"/>
</dbReference>
<keyword evidence="10" id="KW-0067">ATP-binding</keyword>
<dbReference type="CDD" id="cd12914">
    <property type="entry name" value="PDC1_DGC_like"/>
    <property type="match status" value="1"/>
</dbReference>
<dbReference type="Pfam" id="PF02518">
    <property type="entry name" value="HATPase_c"/>
    <property type="match status" value="1"/>
</dbReference>
<keyword evidence="5" id="KW-0597">Phosphoprotein</keyword>
<evidence type="ECO:0000313" key="17">
    <source>
        <dbReference type="Proteomes" id="UP000235015"/>
    </source>
</evidence>
<keyword evidence="9 16" id="KW-0418">Kinase</keyword>
<keyword evidence="13 14" id="KW-0472">Membrane</keyword>
<accession>A0A2N6CZK7</accession>
<evidence type="ECO:0000256" key="12">
    <source>
        <dbReference type="ARBA" id="ARBA00023012"/>
    </source>
</evidence>
<keyword evidence="8" id="KW-0547">Nucleotide-binding</keyword>
<evidence type="ECO:0000256" key="9">
    <source>
        <dbReference type="ARBA" id="ARBA00022777"/>
    </source>
</evidence>
<evidence type="ECO:0000256" key="4">
    <source>
        <dbReference type="ARBA" id="ARBA00022475"/>
    </source>
</evidence>
<evidence type="ECO:0000256" key="10">
    <source>
        <dbReference type="ARBA" id="ARBA00022840"/>
    </source>
</evidence>
<keyword evidence="12" id="KW-0902">Two-component regulatory system</keyword>
<evidence type="ECO:0000256" key="6">
    <source>
        <dbReference type="ARBA" id="ARBA00022679"/>
    </source>
</evidence>
<comment type="subcellular location">
    <subcellularLocation>
        <location evidence="2">Cell membrane</location>
        <topology evidence="2">Multi-pass membrane protein</topology>
    </subcellularLocation>
</comment>
<reference evidence="16 17" key="1">
    <citation type="submission" date="2017-11" db="EMBL/GenBank/DDBJ databases">
        <title>Genome-resolved metagenomics identifies genetic mobility, metabolic interactions, and unexpected diversity in perchlorate-reducing communities.</title>
        <authorList>
            <person name="Barnum T.P."/>
            <person name="Figueroa I.A."/>
            <person name="Carlstrom C.I."/>
            <person name="Lucas L.N."/>
            <person name="Engelbrektson A.L."/>
            <person name="Coates J.D."/>
        </authorList>
    </citation>
    <scope>NUCLEOTIDE SEQUENCE [LARGE SCALE GENOMIC DNA]</scope>
    <source>
        <strain evidence="16">BM301</strain>
    </source>
</reference>
<dbReference type="PANTHER" id="PTHR43065">
    <property type="entry name" value="SENSOR HISTIDINE KINASE"/>
    <property type="match status" value="1"/>
</dbReference>
<evidence type="ECO:0000256" key="8">
    <source>
        <dbReference type="ARBA" id="ARBA00022741"/>
    </source>
</evidence>
<keyword evidence="11 14" id="KW-1133">Transmembrane helix</keyword>
<protein>
    <recommendedName>
        <fullName evidence="3">histidine kinase</fullName>
        <ecNumber evidence="3">2.7.13.3</ecNumber>
    </recommendedName>
</protein>
<dbReference type="Gene3D" id="3.30.565.10">
    <property type="entry name" value="Histidine kinase-like ATPase, C-terminal domain"/>
    <property type="match status" value="1"/>
</dbReference>
<dbReference type="PANTHER" id="PTHR43065:SF10">
    <property type="entry name" value="PEROXIDE STRESS-ACTIVATED HISTIDINE KINASE MAK3"/>
    <property type="match status" value="1"/>
</dbReference>
<dbReference type="InterPro" id="IPR004358">
    <property type="entry name" value="Sig_transdc_His_kin-like_C"/>
</dbReference>
<dbReference type="PRINTS" id="PR00344">
    <property type="entry name" value="BCTRLSENSOR"/>
</dbReference>
<comment type="caution">
    <text evidence="16">The sequence shown here is derived from an EMBL/GenBank/DDBJ whole genome shotgun (WGS) entry which is preliminary data.</text>
</comment>
<dbReference type="InterPro" id="IPR036097">
    <property type="entry name" value="HisK_dim/P_sf"/>
</dbReference>
<evidence type="ECO:0000256" key="11">
    <source>
        <dbReference type="ARBA" id="ARBA00022989"/>
    </source>
</evidence>
<evidence type="ECO:0000256" key="3">
    <source>
        <dbReference type="ARBA" id="ARBA00012438"/>
    </source>
</evidence>
<evidence type="ECO:0000256" key="14">
    <source>
        <dbReference type="SAM" id="Phobius"/>
    </source>
</evidence>
<comment type="catalytic activity">
    <reaction evidence="1">
        <text>ATP + protein L-histidine = ADP + protein N-phospho-L-histidine.</text>
        <dbReference type="EC" id="2.7.13.3"/>
    </reaction>
</comment>
<feature type="domain" description="Histidine kinase" evidence="15">
    <location>
        <begin position="394"/>
        <end position="603"/>
    </location>
</feature>
<dbReference type="InterPro" id="IPR005467">
    <property type="entry name" value="His_kinase_dom"/>
</dbReference>
<dbReference type="Proteomes" id="UP000235015">
    <property type="component" value="Unassembled WGS sequence"/>
</dbReference>
<dbReference type="EMBL" id="PKUN01000003">
    <property type="protein sequence ID" value="PLX62825.1"/>
    <property type="molecule type" value="Genomic_DNA"/>
</dbReference>
<evidence type="ECO:0000256" key="2">
    <source>
        <dbReference type="ARBA" id="ARBA00004651"/>
    </source>
</evidence>
<dbReference type="RefSeq" id="WP_273438017.1">
    <property type="nucleotide sequence ID" value="NZ_PKUN01000003.1"/>
</dbReference>
<evidence type="ECO:0000256" key="1">
    <source>
        <dbReference type="ARBA" id="ARBA00000085"/>
    </source>
</evidence>
<name>A0A2N6CZK7_9GAMM</name>
<dbReference type="Pfam" id="PF02743">
    <property type="entry name" value="dCache_1"/>
    <property type="match status" value="1"/>
</dbReference>
<keyword evidence="4" id="KW-1003">Cell membrane</keyword>
<dbReference type="SUPFAM" id="SSF55874">
    <property type="entry name" value="ATPase domain of HSP90 chaperone/DNA topoisomerase II/histidine kinase"/>
    <property type="match status" value="1"/>
</dbReference>
<dbReference type="STRING" id="1111735.GCA_000428045_04004"/>
<dbReference type="Gene3D" id="1.10.287.130">
    <property type="match status" value="1"/>
</dbReference>
<dbReference type="SUPFAM" id="SSF47384">
    <property type="entry name" value="Homodimeric domain of signal transducing histidine kinase"/>
    <property type="match status" value="1"/>
</dbReference>
<dbReference type="GO" id="GO:0005886">
    <property type="term" value="C:plasma membrane"/>
    <property type="evidence" value="ECO:0007669"/>
    <property type="project" value="UniProtKB-SubCell"/>
</dbReference>
<proteinExistence type="predicted"/>
<dbReference type="SMART" id="SM00388">
    <property type="entry name" value="HisKA"/>
    <property type="match status" value="1"/>
</dbReference>
<keyword evidence="7 14" id="KW-0812">Transmembrane</keyword>
<evidence type="ECO:0000256" key="13">
    <source>
        <dbReference type="ARBA" id="ARBA00023136"/>
    </source>
</evidence>
<dbReference type="AlphaFoldDB" id="A0A2N6CZK7"/>
<dbReference type="EC" id="2.7.13.3" evidence="3"/>
<sequence>MHAISRLFSTITIRKPFWLWVAICLLVGVSTAALIGILHTTSAVRQEAQTRFFEQYNRQQLILAEQAAHSIEETFATFRRNLSLVASLFEEDGVNRERAQLLGGTLQRMYESLMETDIIDLVVFDKAGTVVAISPSDEYTLGRNYAWRDYYQWARDEGRPGQMYLSPFMRLEGGQNRGDKALIVAQGIYSKQGDFNGVAMFTLNFDKLAKRQVLSVTIGEHGFAWLVDNNKQSVLVDPLGRVTDLDFTATFLPRWPKLYNLLLSMQDGRPGTGSYDFVDPVDPNQSVSKLVGYQPIRIEDRLWTLGVATPTREVDALLSSFLQQQERYSGTLVVIIFTGTFILLSALLSWNHILAIQVDRRTLDLAEARDRLESTFDELLSSKKLAAVGHLALGLAHEIRNPLSAIRMNIQMIRKRTKAEGPLEEHFSIVEEEILRLNRLVNDVMDFARARPLRLEQTSLNPIIHRVMKLFAQRFKEAGIHTELQLRDDLALVCDPEQIEQVILNLVSNAIEALEECDGYRELTLILRRHRPYLSLQVIDNGHGIAADDHEKVFDPFYTTKVSGGGLGLPTLQGIVLRHQGTITVDSAPGEKTCFTLLLPLEGPQEHDPRQQNESEI</sequence>
<organism evidence="16 17">
    <name type="scientific">Sedimenticola selenatireducens</name>
    <dbReference type="NCBI Taxonomy" id="191960"/>
    <lineage>
        <taxon>Bacteria</taxon>
        <taxon>Pseudomonadati</taxon>
        <taxon>Pseudomonadota</taxon>
        <taxon>Gammaproteobacteria</taxon>
        <taxon>Chromatiales</taxon>
        <taxon>Sedimenticolaceae</taxon>
        <taxon>Sedimenticola</taxon>
    </lineage>
</organism>
<gene>
    <name evidence="16" type="ORF">C0630_04440</name>
</gene>
<feature type="transmembrane region" description="Helical" evidence="14">
    <location>
        <begin position="17"/>
        <end position="38"/>
    </location>
</feature>
<dbReference type="GO" id="GO:0000155">
    <property type="term" value="F:phosphorelay sensor kinase activity"/>
    <property type="evidence" value="ECO:0007669"/>
    <property type="project" value="InterPro"/>
</dbReference>
<dbReference type="SMART" id="SM00387">
    <property type="entry name" value="HATPase_c"/>
    <property type="match status" value="1"/>
</dbReference>
<dbReference type="InterPro" id="IPR036890">
    <property type="entry name" value="HATPase_C_sf"/>
</dbReference>
<dbReference type="InterPro" id="IPR003594">
    <property type="entry name" value="HATPase_dom"/>
</dbReference>
<evidence type="ECO:0000256" key="7">
    <source>
        <dbReference type="ARBA" id="ARBA00022692"/>
    </source>
</evidence>
<dbReference type="CDD" id="cd00082">
    <property type="entry name" value="HisKA"/>
    <property type="match status" value="1"/>
</dbReference>
<dbReference type="GO" id="GO:0005524">
    <property type="term" value="F:ATP binding"/>
    <property type="evidence" value="ECO:0007669"/>
    <property type="project" value="UniProtKB-KW"/>
</dbReference>
<evidence type="ECO:0000259" key="15">
    <source>
        <dbReference type="PROSITE" id="PS50109"/>
    </source>
</evidence>
<dbReference type="Gene3D" id="3.30.450.20">
    <property type="entry name" value="PAS domain"/>
    <property type="match status" value="1"/>
</dbReference>